<keyword evidence="2" id="KW-1185">Reference proteome</keyword>
<dbReference type="Proteomes" id="UP000027064">
    <property type="component" value="Unassembled WGS sequence"/>
</dbReference>
<accession>A0A066WWL2</accession>
<proteinExistence type="predicted"/>
<reference evidence="1 2" key="1">
    <citation type="submission" date="2014-05" db="EMBL/GenBank/DDBJ databases">
        <title>Genome Sequence of Flavobacterium sp. EM1321.</title>
        <authorList>
            <person name="Shin S.-K."/>
            <person name="Yi H."/>
        </authorList>
    </citation>
    <scope>NUCLEOTIDE SEQUENCE [LARGE SCALE GENOMIC DNA]</scope>
    <source>
        <strain evidence="1 2">EM1321</strain>
    </source>
</reference>
<sequence>MKRQQLLFSFTLATAVLFSILFQSFHGYAHLEDQISQHVCQHEHSHNKAEITHQHKTIEHCAICHFEFGNCLYPKFISYHFFSEFKSISFFSKEQKAIISFSGSLYAHRGPPVGMV</sequence>
<dbReference type="RefSeq" id="WP_035659432.1">
    <property type="nucleotide sequence ID" value="NZ_JNCA01000016.1"/>
</dbReference>
<evidence type="ECO:0000313" key="1">
    <source>
        <dbReference type="EMBL" id="KDN55055.1"/>
    </source>
</evidence>
<gene>
    <name evidence="1" type="ORF">FEM21_16460</name>
</gene>
<dbReference type="OrthoDB" id="1445232at2"/>
<dbReference type="AlphaFoldDB" id="A0A066WWL2"/>
<protein>
    <recommendedName>
        <fullName evidence="3">DUF2946 domain-containing protein</fullName>
    </recommendedName>
</protein>
<dbReference type="EMBL" id="JNCA01000016">
    <property type="protein sequence ID" value="KDN55055.1"/>
    <property type="molecule type" value="Genomic_DNA"/>
</dbReference>
<dbReference type="STRING" id="1492738.FEM21_16460"/>
<comment type="caution">
    <text evidence="1">The sequence shown here is derived from an EMBL/GenBank/DDBJ whole genome shotgun (WGS) entry which is preliminary data.</text>
</comment>
<name>A0A066WWL2_9FLAO</name>
<organism evidence="1 2">
    <name type="scientific">Flavobacterium seoulense</name>
    <dbReference type="NCBI Taxonomy" id="1492738"/>
    <lineage>
        <taxon>Bacteria</taxon>
        <taxon>Pseudomonadati</taxon>
        <taxon>Bacteroidota</taxon>
        <taxon>Flavobacteriia</taxon>
        <taxon>Flavobacteriales</taxon>
        <taxon>Flavobacteriaceae</taxon>
        <taxon>Flavobacterium</taxon>
    </lineage>
</organism>
<dbReference type="eggNOG" id="ENOG5033K65">
    <property type="taxonomic scope" value="Bacteria"/>
</dbReference>
<evidence type="ECO:0000313" key="2">
    <source>
        <dbReference type="Proteomes" id="UP000027064"/>
    </source>
</evidence>
<evidence type="ECO:0008006" key="3">
    <source>
        <dbReference type="Google" id="ProtNLM"/>
    </source>
</evidence>